<feature type="transmembrane region" description="Helical" evidence="1">
    <location>
        <begin position="146"/>
        <end position="168"/>
    </location>
</feature>
<sequence length="175" mass="19248">MNLPTFLRVPLPPSVAAPPLSPCAGARTANTNADYAIWGENLNFSISTKQGRRLPILKNCSIQIPAGQLWMLLGPNGCGKSTLLKILAGLLKPTDGSLCVRKPKSFVFQNPDHQVSFCIFWFGQMLWIFLLIYVALHSMLFNKLVLARLIFGLRFWVSLICGLSNACARKATAVS</sequence>
<gene>
    <name evidence="3" type="ORF">Cgig2_014861</name>
</gene>
<dbReference type="GO" id="GO:0005524">
    <property type="term" value="F:ATP binding"/>
    <property type="evidence" value="ECO:0007669"/>
    <property type="project" value="InterPro"/>
</dbReference>
<dbReference type="OrthoDB" id="6500128at2759"/>
<keyword evidence="4" id="KW-1185">Reference proteome</keyword>
<protein>
    <recommendedName>
        <fullName evidence="2">ABC transporter domain-containing protein</fullName>
    </recommendedName>
</protein>
<comment type="caution">
    <text evidence="3">The sequence shown here is derived from an EMBL/GenBank/DDBJ whole genome shotgun (WGS) entry which is preliminary data.</text>
</comment>
<dbReference type="Proteomes" id="UP001153076">
    <property type="component" value="Unassembled WGS sequence"/>
</dbReference>
<dbReference type="Pfam" id="PF00005">
    <property type="entry name" value="ABC_tran"/>
    <property type="match status" value="1"/>
</dbReference>
<dbReference type="PANTHER" id="PTHR43514">
    <property type="entry name" value="ABC TRANSPORTER I FAMILY MEMBER 10"/>
    <property type="match status" value="1"/>
</dbReference>
<evidence type="ECO:0000256" key="1">
    <source>
        <dbReference type="SAM" id="Phobius"/>
    </source>
</evidence>
<dbReference type="PANTHER" id="PTHR43514:SF4">
    <property type="entry name" value="ABC TRANSPORTER I FAMILY MEMBER 10"/>
    <property type="match status" value="1"/>
</dbReference>
<reference evidence="3" key="1">
    <citation type="submission" date="2022-04" db="EMBL/GenBank/DDBJ databases">
        <title>Carnegiea gigantea Genome sequencing and assembly v2.</title>
        <authorList>
            <person name="Copetti D."/>
            <person name="Sanderson M.J."/>
            <person name="Burquez A."/>
            <person name="Wojciechowski M.F."/>
        </authorList>
    </citation>
    <scope>NUCLEOTIDE SEQUENCE</scope>
    <source>
        <strain evidence="3">SGP5-SGP5p</strain>
        <tissue evidence="3">Aerial part</tissue>
    </source>
</reference>
<accession>A0A9Q1L0T3</accession>
<dbReference type="Gene3D" id="3.40.50.300">
    <property type="entry name" value="P-loop containing nucleotide triphosphate hydrolases"/>
    <property type="match status" value="1"/>
</dbReference>
<dbReference type="InterPro" id="IPR027417">
    <property type="entry name" value="P-loop_NTPase"/>
</dbReference>
<dbReference type="InterPro" id="IPR050334">
    <property type="entry name" value="Molybdenum_import_ModC"/>
</dbReference>
<keyword evidence="1" id="KW-1133">Transmembrane helix</keyword>
<evidence type="ECO:0000313" key="3">
    <source>
        <dbReference type="EMBL" id="KAJ8453098.1"/>
    </source>
</evidence>
<dbReference type="AlphaFoldDB" id="A0A9Q1L0T3"/>
<dbReference type="GO" id="GO:0009941">
    <property type="term" value="C:chloroplast envelope"/>
    <property type="evidence" value="ECO:0007669"/>
    <property type="project" value="TreeGrafter"/>
</dbReference>
<evidence type="ECO:0000313" key="4">
    <source>
        <dbReference type="Proteomes" id="UP001153076"/>
    </source>
</evidence>
<keyword evidence="1" id="KW-0472">Membrane</keyword>
<proteinExistence type="predicted"/>
<feature type="domain" description="ABC transporter" evidence="2">
    <location>
        <begin position="57"/>
        <end position="101"/>
    </location>
</feature>
<keyword evidence="1" id="KW-0812">Transmembrane</keyword>
<evidence type="ECO:0000259" key="2">
    <source>
        <dbReference type="Pfam" id="PF00005"/>
    </source>
</evidence>
<dbReference type="InterPro" id="IPR003439">
    <property type="entry name" value="ABC_transporter-like_ATP-bd"/>
</dbReference>
<dbReference type="GO" id="GO:0016887">
    <property type="term" value="F:ATP hydrolysis activity"/>
    <property type="evidence" value="ECO:0007669"/>
    <property type="project" value="InterPro"/>
</dbReference>
<name>A0A9Q1L0T3_9CARY</name>
<dbReference type="SUPFAM" id="SSF52540">
    <property type="entry name" value="P-loop containing nucleoside triphosphate hydrolases"/>
    <property type="match status" value="1"/>
</dbReference>
<feature type="transmembrane region" description="Helical" evidence="1">
    <location>
        <begin position="118"/>
        <end position="140"/>
    </location>
</feature>
<organism evidence="3 4">
    <name type="scientific">Carnegiea gigantea</name>
    <dbReference type="NCBI Taxonomy" id="171969"/>
    <lineage>
        <taxon>Eukaryota</taxon>
        <taxon>Viridiplantae</taxon>
        <taxon>Streptophyta</taxon>
        <taxon>Embryophyta</taxon>
        <taxon>Tracheophyta</taxon>
        <taxon>Spermatophyta</taxon>
        <taxon>Magnoliopsida</taxon>
        <taxon>eudicotyledons</taxon>
        <taxon>Gunneridae</taxon>
        <taxon>Pentapetalae</taxon>
        <taxon>Caryophyllales</taxon>
        <taxon>Cactineae</taxon>
        <taxon>Cactaceae</taxon>
        <taxon>Cactoideae</taxon>
        <taxon>Echinocereeae</taxon>
        <taxon>Carnegiea</taxon>
    </lineage>
</organism>
<dbReference type="EMBL" id="JAKOGI010000002">
    <property type="protein sequence ID" value="KAJ8453098.1"/>
    <property type="molecule type" value="Genomic_DNA"/>
</dbReference>